<evidence type="ECO:0000313" key="2">
    <source>
        <dbReference type="Proteomes" id="UP000789739"/>
    </source>
</evidence>
<comment type="caution">
    <text evidence="1">The sequence shown here is derived from an EMBL/GenBank/DDBJ whole genome shotgun (WGS) entry which is preliminary data.</text>
</comment>
<organism evidence="1 2">
    <name type="scientific">Paraglomus brasilianum</name>
    <dbReference type="NCBI Taxonomy" id="144538"/>
    <lineage>
        <taxon>Eukaryota</taxon>
        <taxon>Fungi</taxon>
        <taxon>Fungi incertae sedis</taxon>
        <taxon>Mucoromycota</taxon>
        <taxon>Glomeromycotina</taxon>
        <taxon>Glomeromycetes</taxon>
        <taxon>Paraglomerales</taxon>
        <taxon>Paraglomeraceae</taxon>
        <taxon>Paraglomus</taxon>
    </lineage>
</organism>
<keyword evidence="2" id="KW-1185">Reference proteome</keyword>
<dbReference type="OrthoDB" id="2396217at2759"/>
<protein>
    <submittedName>
        <fullName evidence="1">588_t:CDS:1</fullName>
    </submittedName>
</protein>
<accession>A0A9N9DL22</accession>
<dbReference type="Proteomes" id="UP000789739">
    <property type="component" value="Unassembled WGS sequence"/>
</dbReference>
<proteinExistence type="predicted"/>
<sequence>TDYQPLEYCVDPLTSDLFRFDLDLKEPILIPRFVFDSLPRDRSNVLPDPKIILSSMHHCHLSVYEDTIIILRNIKDGTSEDALHFRDGSILHIISATASSDPNIIDLNHSSNSTLKRKRVDAHIGNIPVVIVEEKQLDTEVGEAKLDIYRKFDWSPHYRNLPYVIAIAVGRDNIVFSKFTRAKHFIDELSLNLSLIKDRAAINTGRYCQWAFKQVGPEPLYPFGKTIDRLPADSGIWGTRLTINYSSVLKTFYSMESSEIQRVHSFYARNTGIPFLEKALRNETKNNELHLELTPVGLMFSPTNLATLQTAMYCFLHVLAKVHQNGWSVIDIRWPNTIEYNGCYYIIDAGEFAQEHGHPIHSKVLKKFDQNSLLSRPAHDVYMVKEMMKEVEEIWRYNSHAIDFMRELDECYRKDSLESVLNCRFLTAPTRMN</sequence>
<name>A0A9N9DL22_9GLOM</name>
<gene>
    <name evidence="1" type="ORF">PBRASI_LOCUS9924</name>
</gene>
<dbReference type="AlphaFoldDB" id="A0A9N9DL22"/>
<evidence type="ECO:0000313" key="1">
    <source>
        <dbReference type="EMBL" id="CAG8643909.1"/>
    </source>
</evidence>
<reference evidence="1" key="1">
    <citation type="submission" date="2021-06" db="EMBL/GenBank/DDBJ databases">
        <authorList>
            <person name="Kallberg Y."/>
            <person name="Tangrot J."/>
            <person name="Rosling A."/>
        </authorList>
    </citation>
    <scope>NUCLEOTIDE SEQUENCE</scope>
    <source>
        <strain evidence="1">BR232B</strain>
    </source>
</reference>
<feature type="non-terminal residue" evidence="1">
    <location>
        <position position="1"/>
    </location>
</feature>
<dbReference type="EMBL" id="CAJVPI010002468">
    <property type="protein sequence ID" value="CAG8643909.1"/>
    <property type="molecule type" value="Genomic_DNA"/>
</dbReference>